<protein>
    <submittedName>
        <fullName evidence="10">Glycosyl hydrolase family 2, sugar binding domain protein</fullName>
    </submittedName>
</protein>
<dbReference type="EMBL" id="AFBR01000097">
    <property type="protein sequence ID" value="EGG50074.1"/>
    <property type="molecule type" value="Genomic_DNA"/>
</dbReference>
<dbReference type="InterPro" id="IPR036156">
    <property type="entry name" value="Beta-gal/glucu_dom_sf"/>
</dbReference>
<feature type="domain" description="DUF4982" evidence="8">
    <location>
        <begin position="645"/>
        <end position="702"/>
    </location>
</feature>
<gene>
    <name evidence="10" type="ORF">HMPREF9442_03462</name>
</gene>
<evidence type="ECO:0000259" key="6">
    <source>
        <dbReference type="Pfam" id="PF02836"/>
    </source>
</evidence>
<dbReference type="Pfam" id="PF02837">
    <property type="entry name" value="Glyco_hydro_2_N"/>
    <property type="match status" value="1"/>
</dbReference>
<dbReference type="InterPro" id="IPR017853">
    <property type="entry name" value="GH"/>
</dbReference>
<dbReference type="GO" id="GO:0005975">
    <property type="term" value="P:carbohydrate metabolic process"/>
    <property type="evidence" value="ECO:0007669"/>
    <property type="project" value="InterPro"/>
</dbReference>
<evidence type="ECO:0000259" key="7">
    <source>
        <dbReference type="Pfam" id="PF02837"/>
    </source>
</evidence>
<feature type="signal peptide" evidence="4">
    <location>
        <begin position="1"/>
        <end position="33"/>
    </location>
</feature>
<name>F3QZ16_9BACT</name>
<dbReference type="SUPFAM" id="SSF49785">
    <property type="entry name" value="Galactose-binding domain-like"/>
    <property type="match status" value="1"/>
</dbReference>
<dbReference type="PANTHER" id="PTHR42732">
    <property type="entry name" value="BETA-GALACTOSIDASE"/>
    <property type="match status" value="1"/>
</dbReference>
<dbReference type="Proteomes" id="UP000005546">
    <property type="component" value="Unassembled WGS sequence"/>
</dbReference>
<dbReference type="InterPro" id="IPR006101">
    <property type="entry name" value="Glyco_hydro_2"/>
</dbReference>
<reference evidence="10 11" key="1">
    <citation type="submission" date="2011-02" db="EMBL/GenBank/DDBJ databases">
        <authorList>
            <person name="Weinstock G."/>
            <person name="Sodergren E."/>
            <person name="Clifton S."/>
            <person name="Fulton L."/>
            <person name="Fulton B."/>
            <person name="Courtney L."/>
            <person name="Fronick C."/>
            <person name="Harrison M."/>
            <person name="Strong C."/>
            <person name="Farmer C."/>
            <person name="Delahaunty K."/>
            <person name="Markovic C."/>
            <person name="Hall O."/>
            <person name="Minx P."/>
            <person name="Tomlinson C."/>
            <person name="Mitreva M."/>
            <person name="Hou S."/>
            <person name="Chen J."/>
            <person name="Wollam A."/>
            <person name="Pepin K.H."/>
            <person name="Johnson M."/>
            <person name="Bhonagiri V."/>
            <person name="Zhang X."/>
            <person name="Suruliraj S."/>
            <person name="Warren W."/>
            <person name="Chinwalla A."/>
            <person name="Mardis E.R."/>
            <person name="Wilson R.K."/>
        </authorList>
    </citation>
    <scope>NUCLEOTIDE SEQUENCE [LARGE SCALE GENOMIC DNA]</scope>
    <source>
        <strain evidence="10 11">YIT 11841</strain>
    </source>
</reference>
<evidence type="ECO:0000259" key="8">
    <source>
        <dbReference type="Pfam" id="PF16355"/>
    </source>
</evidence>
<dbReference type="PRINTS" id="PR00132">
    <property type="entry name" value="GLHYDRLASE2"/>
</dbReference>
<accession>F3QZ16</accession>
<dbReference type="eggNOG" id="COG3250">
    <property type="taxonomic scope" value="Bacteria"/>
</dbReference>
<evidence type="ECO:0000259" key="9">
    <source>
        <dbReference type="Pfam" id="PF18565"/>
    </source>
</evidence>
<feature type="domain" description="Glycoside hydrolase family 2 catalytic" evidence="6">
    <location>
        <begin position="324"/>
        <end position="475"/>
    </location>
</feature>
<evidence type="ECO:0000256" key="3">
    <source>
        <dbReference type="ARBA" id="ARBA00023295"/>
    </source>
</evidence>
<dbReference type="InterPro" id="IPR006104">
    <property type="entry name" value="Glyco_hydro_2_N"/>
</dbReference>
<evidence type="ECO:0000313" key="10">
    <source>
        <dbReference type="EMBL" id="EGG50074.1"/>
    </source>
</evidence>
<dbReference type="Pfam" id="PF00703">
    <property type="entry name" value="Glyco_hydro_2"/>
    <property type="match status" value="1"/>
</dbReference>
<dbReference type="InterPro" id="IPR006102">
    <property type="entry name" value="Ig-like_GH2"/>
</dbReference>
<evidence type="ECO:0000256" key="2">
    <source>
        <dbReference type="ARBA" id="ARBA00022801"/>
    </source>
</evidence>
<dbReference type="InterPro" id="IPR040605">
    <property type="entry name" value="Glyco_hydro2_dom5"/>
</dbReference>
<dbReference type="InterPro" id="IPR051913">
    <property type="entry name" value="GH2_Domain-Containing"/>
</dbReference>
<dbReference type="SUPFAM" id="SSF51445">
    <property type="entry name" value="(Trans)glycosidases"/>
    <property type="match status" value="1"/>
</dbReference>
<dbReference type="Gene3D" id="2.60.120.260">
    <property type="entry name" value="Galactose-binding domain-like"/>
    <property type="match status" value="1"/>
</dbReference>
<dbReference type="HOGENOM" id="CLU_006501_0_1_10"/>
<keyword evidence="11" id="KW-1185">Reference proteome</keyword>
<dbReference type="InterPro" id="IPR008979">
    <property type="entry name" value="Galactose-bd-like_sf"/>
</dbReference>
<comment type="caution">
    <text evidence="10">The sequence shown here is derived from an EMBL/GenBank/DDBJ whole genome shotgun (WGS) entry which is preliminary data.</text>
</comment>
<feature type="domain" description="Glycoside hydrolase family 2 immunoglobulin-like beta-sandwich" evidence="5">
    <location>
        <begin position="213"/>
        <end position="316"/>
    </location>
</feature>
<evidence type="ECO:0000256" key="1">
    <source>
        <dbReference type="ARBA" id="ARBA00007401"/>
    </source>
</evidence>
<evidence type="ECO:0000259" key="5">
    <source>
        <dbReference type="Pfam" id="PF00703"/>
    </source>
</evidence>
<evidence type="ECO:0000313" key="11">
    <source>
        <dbReference type="Proteomes" id="UP000005546"/>
    </source>
</evidence>
<feature type="domain" description="Glycosyl hydrolases family 2 sugar binding" evidence="7">
    <location>
        <begin position="55"/>
        <end position="204"/>
    </location>
</feature>
<dbReference type="Gene3D" id="2.60.40.10">
    <property type="entry name" value="Immunoglobulins"/>
    <property type="match status" value="3"/>
</dbReference>
<keyword evidence="4" id="KW-0732">Signal</keyword>
<dbReference type="AlphaFoldDB" id="F3QZ16"/>
<dbReference type="InterPro" id="IPR032311">
    <property type="entry name" value="DUF4982"/>
</dbReference>
<dbReference type="PANTHER" id="PTHR42732:SF1">
    <property type="entry name" value="BETA-MANNOSIDASE"/>
    <property type="match status" value="1"/>
</dbReference>
<evidence type="ECO:0000256" key="4">
    <source>
        <dbReference type="SAM" id="SignalP"/>
    </source>
</evidence>
<dbReference type="InterPro" id="IPR013783">
    <property type="entry name" value="Ig-like_fold"/>
</dbReference>
<dbReference type="SUPFAM" id="SSF49303">
    <property type="entry name" value="beta-Galactosidase/glucuronidase domain"/>
    <property type="match status" value="1"/>
</dbReference>
<keyword evidence="2 10" id="KW-0378">Hydrolase</keyword>
<dbReference type="Pfam" id="PF18565">
    <property type="entry name" value="Glyco_hydro2_C5"/>
    <property type="match status" value="1"/>
</dbReference>
<comment type="similarity">
    <text evidence="1">Belongs to the glycosyl hydrolase 2 family.</text>
</comment>
<feature type="chain" id="PRO_5003301050" evidence="4">
    <location>
        <begin position="34"/>
        <end position="823"/>
    </location>
</feature>
<dbReference type="GO" id="GO:0004553">
    <property type="term" value="F:hydrolase activity, hydrolyzing O-glycosyl compounds"/>
    <property type="evidence" value="ECO:0007669"/>
    <property type="project" value="InterPro"/>
</dbReference>
<dbReference type="Pfam" id="PF16355">
    <property type="entry name" value="DUF4982"/>
    <property type="match status" value="1"/>
</dbReference>
<dbReference type="STRING" id="762982.HMPREF9442_03462"/>
<dbReference type="InterPro" id="IPR006103">
    <property type="entry name" value="Glyco_hydro_2_cat"/>
</dbReference>
<proteinExistence type="inferred from homology"/>
<dbReference type="Gene3D" id="3.20.20.80">
    <property type="entry name" value="Glycosidases"/>
    <property type="match status" value="1"/>
</dbReference>
<dbReference type="Pfam" id="PF02836">
    <property type="entry name" value="Glyco_hydro_2_C"/>
    <property type="match status" value="1"/>
</dbReference>
<sequence length="823" mass="93056">MNMNLRTHQSLRLKWVAALFFAFGIGNALPASANFSRADELAIPNDTRSNREVNFNGNWKFFLGDTAVASRPDFDDKHWRTLDLPHDWSIEGRPEADNPAGNDGGYYPTGIGWYRKTFNFTPDSRHPETTLYFEGVYMNAEVFVNGHNLGIRPYGYSSFYHDITPYLKTGKNVIAVRVDNSGQKNCRWYTGSGIYRNVKLIRTPKAHFEPWGIGITTEQVNQKTQVEVKATLANRNKALPATLLCTVTDLDDHTILTQKETVTLEANRTSKIKLQFPFENAKLWSPETPNLYRMVCCLVPANGEPADTVTTTFGVRHVEYNAEKGLVLNGKAIEMNGGCLHHDNGPLGAASYRDAEWRKARLMKEAGFNAVRTSHNPPSEAFLDACDHLGLLVIDESFDGWRSAKTPKDYSVLFDQWWTKDIESMVLRDRNHPSIFCWSIGNEIIERKTPEAVLTAYALAGHVRSLDPSRPVTSALAAWDSDWEIYDPLAAAHDIVGYNYMMHKGPSDHERVPSRIMMQTESYPRDAFSNWARVNDHSYIIGDFVWTAIDYLGESGIGRFFYKGETEGEHYQRNQFPWHGAYCGDIDLTGCRKPISYYREMLFFPERNKLFLSVKEPSGYYGEIKETQWSVWPTWENWNWPGHEGKNIDVEIYSHYPSVRLYLNDKLIGEKATTREEEFKAIFTLPYAPGTLRVAGVENGQEKESRTLETAGKPARIRLTTDRTEISADGESLVYVVAEITDKQGRVVPNADNLLAFELQGSGTLLATCSADLKDSTAYTVPERKTWKGRAMAVVKSGREKGRLTLTVKGKGVKKASVSLDVK</sequence>
<feature type="domain" description="Glycoside hydrolase family 2" evidence="9">
    <location>
        <begin position="717"/>
        <end position="818"/>
    </location>
</feature>
<organism evidence="10 11">
    <name type="scientific">Paraprevotella xylaniphila YIT 11841</name>
    <dbReference type="NCBI Taxonomy" id="762982"/>
    <lineage>
        <taxon>Bacteria</taxon>
        <taxon>Pseudomonadati</taxon>
        <taxon>Bacteroidota</taxon>
        <taxon>Bacteroidia</taxon>
        <taxon>Bacteroidales</taxon>
        <taxon>Prevotellaceae</taxon>
        <taxon>Paraprevotella</taxon>
    </lineage>
</organism>
<dbReference type="RefSeq" id="WP_008630309.1">
    <property type="nucleotide sequence ID" value="NZ_GL883890.1"/>
</dbReference>
<keyword evidence="3" id="KW-0326">Glycosidase</keyword>